<dbReference type="KEGG" id="ccar:109102541"/>
<proteinExistence type="predicted"/>
<dbReference type="AlphaFoldDB" id="A0A9R0BCF8"/>
<protein>
    <submittedName>
        <fullName evidence="2">Protein TALPID3-like isoform X1</fullName>
    </submittedName>
</protein>
<accession>A0A9R0BCF8</accession>
<dbReference type="GeneID" id="109102541"/>
<feature type="region of interest" description="Disordered" evidence="1">
    <location>
        <begin position="146"/>
        <end position="169"/>
    </location>
</feature>
<sequence length="169" mass="18650">MLFCFPLNCNTVHITETNQSCSKHHVQPAETIVECVNMLQAIKLQVYFTRLCCCAVVEDSGLSVNLGSLEEQKEAEVYHRVVTVSSLHPQDTQNQSSQMAQAVHRPAPVLVRQYQGKEEPGEDIFLHTEGGGSDVRVMSVRLPSVKQDQESVSLSSVEGDTESSANDVF</sequence>
<evidence type="ECO:0000313" key="2">
    <source>
        <dbReference type="RefSeq" id="XP_042629560.1"/>
    </source>
</evidence>
<organism evidence="2">
    <name type="scientific">Cyprinus carpio</name>
    <name type="common">Common carp</name>
    <dbReference type="NCBI Taxonomy" id="7962"/>
    <lineage>
        <taxon>Eukaryota</taxon>
        <taxon>Metazoa</taxon>
        <taxon>Chordata</taxon>
        <taxon>Craniata</taxon>
        <taxon>Vertebrata</taxon>
        <taxon>Euteleostomi</taxon>
        <taxon>Actinopterygii</taxon>
        <taxon>Neopterygii</taxon>
        <taxon>Teleostei</taxon>
        <taxon>Ostariophysi</taxon>
        <taxon>Cypriniformes</taxon>
        <taxon>Cyprinidae</taxon>
        <taxon>Cyprininae</taxon>
        <taxon>Cyprinus</taxon>
    </lineage>
</organism>
<name>A0A9R0BCF8_CYPCA</name>
<feature type="compositionally biased region" description="Polar residues" evidence="1">
    <location>
        <begin position="150"/>
        <end position="169"/>
    </location>
</feature>
<evidence type="ECO:0000256" key="1">
    <source>
        <dbReference type="SAM" id="MobiDB-lite"/>
    </source>
</evidence>
<reference evidence="2" key="1">
    <citation type="submission" date="2025-08" db="UniProtKB">
        <authorList>
            <consortium name="RefSeq"/>
        </authorList>
    </citation>
    <scope>IDENTIFICATION</scope>
    <source>
        <tissue evidence="2">Muscle</tissue>
    </source>
</reference>
<gene>
    <name evidence="2" type="primary">LOC109102541</name>
</gene>
<dbReference type="Proteomes" id="UP001155660">
    <property type="component" value="Chromosome A17"/>
</dbReference>
<dbReference type="RefSeq" id="XP_042629560.1">
    <property type="nucleotide sequence ID" value="XM_042773626.1"/>
</dbReference>